<organism evidence="3 4">
    <name type="scientific">Salirhabdus euzebyi</name>
    <dbReference type="NCBI Taxonomy" id="394506"/>
    <lineage>
        <taxon>Bacteria</taxon>
        <taxon>Bacillati</taxon>
        <taxon>Bacillota</taxon>
        <taxon>Bacilli</taxon>
        <taxon>Bacillales</taxon>
        <taxon>Bacillaceae</taxon>
        <taxon>Salirhabdus</taxon>
    </lineage>
</organism>
<comment type="caution">
    <text evidence="3">The sequence shown here is derived from an EMBL/GenBank/DDBJ whole genome shotgun (WGS) entry which is preliminary data.</text>
</comment>
<evidence type="ECO:0008006" key="5">
    <source>
        <dbReference type="Google" id="ProtNLM"/>
    </source>
</evidence>
<reference evidence="3 4" key="1">
    <citation type="submission" date="2020-08" db="EMBL/GenBank/DDBJ databases">
        <title>Genomic Encyclopedia of Type Strains, Phase IV (KMG-IV): sequencing the most valuable type-strain genomes for metagenomic binning, comparative biology and taxonomic classification.</title>
        <authorList>
            <person name="Goeker M."/>
        </authorList>
    </citation>
    <scope>NUCLEOTIDE SEQUENCE [LARGE SCALE GENOMIC DNA]</scope>
    <source>
        <strain evidence="3 4">DSM 19612</strain>
    </source>
</reference>
<dbReference type="RefSeq" id="WP_174496291.1">
    <property type="nucleotide sequence ID" value="NZ_CADDWK010000007.1"/>
</dbReference>
<dbReference type="AlphaFoldDB" id="A0A841PWH4"/>
<dbReference type="EMBL" id="JACHGH010000001">
    <property type="protein sequence ID" value="MBB6451666.1"/>
    <property type="molecule type" value="Genomic_DNA"/>
</dbReference>
<name>A0A841PWH4_9BACI</name>
<keyword evidence="4" id="KW-1185">Reference proteome</keyword>
<feature type="compositionally biased region" description="Basic and acidic residues" evidence="1">
    <location>
        <begin position="33"/>
        <end position="44"/>
    </location>
</feature>
<keyword evidence="2" id="KW-0732">Signal</keyword>
<sequence>MRKNKKIRRSFILIWMMVSIILSGCANSSTQEEVEKNNNGKEPEQVDDNALDNKENNSNEVEQTQEDTEPDPTLIHVGTYERMGDKPIPFKDFSISQTSKDVYVYDLEDSQSYAVIVDKQTFSDPIQNKALGQLVENKSIKTEEGELTLLSLSASGIEKEEAFDIPNHDDKNIKTENTYSSDGISRLYMKDEGKEGIEIVSLLSPADKITVPGKGYEISKFNGFYNTYKMKYVDLVNKRIVSYWQETKSGNTTAFIQLFDLDTGEPVWDVEGKRLTVSLKDLYDPVFHVDENGTLTAAGMGQYSKDTLSVIQLDKDLNQVFYDKTSLDIKEADEIQFSKDGTINIYYSPLYKEKEYLSLVQMKIGLP</sequence>
<dbReference type="PROSITE" id="PS51257">
    <property type="entry name" value="PROKAR_LIPOPROTEIN"/>
    <property type="match status" value="1"/>
</dbReference>
<protein>
    <recommendedName>
        <fullName evidence="5">Lipoprotein</fullName>
    </recommendedName>
</protein>
<evidence type="ECO:0000313" key="3">
    <source>
        <dbReference type="EMBL" id="MBB6451666.1"/>
    </source>
</evidence>
<accession>A0A841PWH4</accession>
<feature type="signal peptide" evidence="2">
    <location>
        <begin position="1"/>
        <end position="28"/>
    </location>
</feature>
<feature type="chain" id="PRO_5032921208" description="Lipoprotein" evidence="2">
    <location>
        <begin position="29"/>
        <end position="367"/>
    </location>
</feature>
<evidence type="ECO:0000256" key="2">
    <source>
        <dbReference type="SAM" id="SignalP"/>
    </source>
</evidence>
<gene>
    <name evidence="3" type="ORF">HNQ94_000087</name>
</gene>
<dbReference type="Proteomes" id="UP000581688">
    <property type="component" value="Unassembled WGS sequence"/>
</dbReference>
<evidence type="ECO:0000313" key="4">
    <source>
        <dbReference type="Proteomes" id="UP000581688"/>
    </source>
</evidence>
<evidence type="ECO:0000256" key="1">
    <source>
        <dbReference type="SAM" id="MobiDB-lite"/>
    </source>
</evidence>
<feature type="region of interest" description="Disordered" evidence="1">
    <location>
        <begin position="31"/>
        <end position="73"/>
    </location>
</feature>
<proteinExistence type="predicted"/>